<dbReference type="AlphaFoldDB" id="G8TDK9"/>
<evidence type="ECO:0000313" key="2">
    <source>
        <dbReference type="Proteomes" id="UP000005438"/>
    </source>
</evidence>
<sequence length="84" mass="10194">MPKSLEISRKYYNFNPDYCSLTDIQRLFDYDESIANAHLAGKPVMIHYRRCLRELPEKHLKQILRTNYVFDHLLRQCCYHPFSQ</sequence>
<accession>G8TDK9</accession>
<proteinExistence type="predicted"/>
<dbReference type="EMBL" id="CP003178">
    <property type="protein sequence ID" value="AEW00459.1"/>
    <property type="molecule type" value="Genomic_DNA"/>
</dbReference>
<organism evidence="1 2">
    <name type="scientific">Niastella koreensis (strain DSM 17620 / KACC 11465 / NBRC 106392 / GR20-10)</name>
    <dbReference type="NCBI Taxonomy" id="700598"/>
    <lineage>
        <taxon>Bacteria</taxon>
        <taxon>Pseudomonadati</taxon>
        <taxon>Bacteroidota</taxon>
        <taxon>Chitinophagia</taxon>
        <taxon>Chitinophagales</taxon>
        <taxon>Chitinophagaceae</taxon>
        <taxon>Niastella</taxon>
    </lineage>
</organism>
<dbReference type="KEGG" id="nko:Niako_4185"/>
<evidence type="ECO:0000313" key="1">
    <source>
        <dbReference type="EMBL" id="AEW00459.1"/>
    </source>
</evidence>
<name>G8TDK9_NIAKG</name>
<protein>
    <submittedName>
        <fullName evidence="1">Uncharacterized protein</fullName>
    </submittedName>
</protein>
<dbReference type="Proteomes" id="UP000005438">
    <property type="component" value="Chromosome"/>
</dbReference>
<gene>
    <name evidence="1" type="ordered locus">Niako_4185</name>
</gene>
<dbReference type="STRING" id="700598.Niako_4185"/>
<dbReference type="HOGENOM" id="CLU_2524135_0_0_10"/>
<reference evidence="1 2" key="1">
    <citation type="submission" date="2011-12" db="EMBL/GenBank/DDBJ databases">
        <title>The complete genome of Niastella koreensis GR20-10.</title>
        <authorList>
            <consortium name="US DOE Joint Genome Institute (JGI-PGF)"/>
            <person name="Lucas S."/>
            <person name="Han J."/>
            <person name="Lapidus A."/>
            <person name="Bruce D."/>
            <person name="Goodwin L."/>
            <person name="Pitluck S."/>
            <person name="Peters L."/>
            <person name="Kyrpides N."/>
            <person name="Mavromatis K."/>
            <person name="Ivanova N."/>
            <person name="Mikhailova N."/>
            <person name="Davenport K."/>
            <person name="Saunders E."/>
            <person name="Detter J.C."/>
            <person name="Tapia R."/>
            <person name="Han C."/>
            <person name="Land M."/>
            <person name="Hauser L."/>
            <person name="Markowitz V."/>
            <person name="Cheng J.-F."/>
            <person name="Hugenholtz P."/>
            <person name="Woyke T."/>
            <person name="Wu D."/>
            <person name="Tindall B."/>
            <person name="Pomrenke H."/>
            <person name="Brambilla E."/>
            <person name="Klenk H.-P."/>
            <person name="Eisen J.A."/>
        </authorList>
    </citation>
    <scope>NUCLEOTIDE SEQUENCE [LARGE SCALE GENOMIC DNA]</scope>
    <source>
        <strain evidence="2">DSM 17620 / KACC 11465 / NBRC 106392 / GR20-10</strain>
    </source>
</reference>